<evidence type="ECO:0000313" key="3">
    <source>
        <dbReference type="Proteomes" id="UP000501982"/>
    </source>
</evidence>
<dbReference type="InterPro" id="IPR051918">
    <property type="entry name" value="STPP_CPPED1"/>
</dbReference>
<evidence type="ECO:0000313" key="2">
    <source>
        <dbReference type="EMBL" id="QJE29872.1"/>
    </source>
</evidence>
<accession>A0A7L5EM46</accession>
<proteinExistence type="predicted"/>
<evidence type="ECO:0000259" key="1">
    <source>
        <dbReference type="Pfam" id="PF00149"/>
    </source>
</evidence>
<dbReference type="PANTHER" id="PTHR43143">
    <property type="entry name" value="METALLOPHOSPHOESTERASE, CALCINEURIN SUPERFAMILY"/>
    <property type="match status" value="1"/>
</dbReference>
<organism evidence="2 3">
    <name type="scientific">Parabacteroides distasonis</name>
    <dbReference type="NCBI Taxonomy" id="823"/>
    <lineage>
        <taxon>Bacteria</taxon>
        <taxon>Pseudomonadati</taxon>
        <taxon>Bacteroidota</taxon>
        <taxon>Bacteroidia</taxon>
        <taxon>Bacteroidales</taxon>
        <taxon>Tannerellaceae</taxon>
        <taxon>Parabacteroides</taxon>
    </lineage>
</organism>
<dbReference type="Gene3D" id="3.60.21.10">
    <property type="match status" value="1"/>
</dbReference>
<dbReference type="Pfam" id="PF00149">
    <property type="entry name" value="Metallophos"/>
    <property type="match status" value="1"/>
</dbReference>
<dbReference type="InterPro" id="IPR004843">
    <property type="entry name" value="Calcineurin-like_PHP"/>
</dbReference>
<dbReference type="GO" id="GO:0016787">
    <property type="term" value="F:hydrolase activity"/>
    <property type="evidence" value="ECO:0007669"/>
    <property type="project" value="InterPro"/>
</dbReference>
<feature type="domain" description="Calcineurin-like phosphoesterase" evidence="1">
    <location>
        <begin position="29"/>
        <end position="222"/>
    </location>
</feature>
<dbReference type="RefSeq" id="WP_170106085.1">
    <property type="nucleotide sequence ID" value="NZ_CP051672.1"/>
</dbReference>
<protein>
    <submittedName>
        <fullName evidence="2">Metallophosphatase</fullName>
    </submittedName>
</protein>
<dbReference type="SUPFAM" id="SSF56300">
    <property type="entry name" value="Metallo-dependent phosphatases"/>
    <property type="match status" value="1"/>
</dbReference>
<dbReference type="AlphaFoldDB" id="A0A7L5EM46"/>
<gene>
    <name evidence="2" type="ORF">HHO38_16895</name>
</gene>
<dbReference type="EMBL" id="CP051672">
    <property type="protein sequence ID" value="QJE29872.1"/>
    <property type="molecule type" value="Genomic_DNA"/>
</dbReference>
<dbReference type="PANTHER" id="PTHR43143:SF1">
    <property type="entry name" value="SERINE_THREONINE-PROTEIN PHOSPHATASE CPPED1"/>
    <property type="match status" value="1"/>
</dbReference>
<dbReference type="InterPro" id="IPR029052">
    <property type="entry name" value="Metallo-depent_PP-like"/>
</dbReference>
<sequence>MSRLFVYLVVAIFCITKTLAQSESFYFIQLSDPQFGMLEKNKSFSQETMIMEKVIAAINNLNPAFVVITGDMVNDGKDQKQIDEFKRVCKLIKKSIPVYVLPGNHDLSQQCTDESVNDYMDEYGYDCFSFQVNNSCFIGLNTPVIFANREEKEKSQLIWLEKILENSQKCNHRILFGHYPFFVKESNEANRYENIPLEKRKTYLDLMSKYRVSNMFAGHLHYNAMSSYEDFNITITNSICTPLGKDRIGIRIIKVYPDKVVHDYYDLEQIPSDVVL</sequence>
<reference evidence="2 3" key="1">
    <citation type="submission" date="2020-04" db="EMBL/GenBank/DDBJ databases">
        <title>Complete Genomes and Methylome analysis of CBBP consortium that reverse antibiotic-induced susceptibility to vancomycin-resistant Enterococcus faecium infection.</title>
        <authorList>
            <person name="Fomenkov A."/>
            <person name="Zhang Z."/>
            <person name="Pamer E."/>
            <person name="Roberts R.J."/>
        </authorList>
    </citation>
    <scope>NUCLEOTIDE SEQUENCE [LARGE SCALE GENOMIC DNA]</scope>
    <source>
        <strain evidence="3">CBBP</strain>
    </source>
</reference>
<dbReference type="Proteomes" id="UP000501982">
    <property type="component" value="Chromosome"/>
</dbReference>
<name>A0A7L5EM46_PARDI</name>